<keyword evidence="4" id="KW-1185">Reference proteome</keyword>
<dbReference type="AlphaFoldDB" id="A0A0C3B7B1"/>
<dbReference type="Proteomes" id="UP000054097">
    <property type="component" value="Unassembled WGS sequence"/>
</dbReference>
<dbReference type="OrthoDB" id="3437960at2759"/>
<organism evidence="3 4">
    <name type="scientific">Serendipita vermifera MAFF 305830</name>
    <dbReference type="NCBI Taxonomy" id="933852"/>
    <lineage>
        <taxon>Eukaryota</taxon>
        <taxon>Fungi</taxon>
        <taxon>Dikarya</taxon>
        <taxon>Basidiomycota</taxon>
        <taxon>Agaricomycotina</taxon>
        <taxon>Agaricomycetes</taxon>
        <taxon>Sebacinales</taxon>
        <taxon>Serendipitaceae</taxon>
        <taxon>Serendipita</taxon>
    </lineage>
</organism>
<dbReference type="EMBL" id="KN824279">
    <property type="protein sequence ID" value="KIM32705.1"/>
    <property type="molecule type" value="Genomic_DNA"/>
</dbReference>
<dbReference type="InterPro" id="IPR013087">
    <property type="entry name" value="Znf_C2H2_type"/>
</dbReference>
<evidence type="ECO:0000313" key="4">
    <source>
        <dbReference type="Proteomes" id="UP000054097"/>
    </source>
</evidence>
<reference evidence="4" key="2">
    <citation type="submission" date="2015-01" db="EMBL/GenBank/DDBJ databases">
        <title>Evolutionary Origins and Diversification of the Mycorrhizal Mutualists.</title>
        <authorList>
            <consortium name="DOE Joint Genome Institute"/>
            <consortium name="Mycorrhizal Genomics Consortium"/>
            <person name="Kohler A."/>
            <person name="Kuo A."/>
            <person name="Nagy L.G."/>
            <person name="Floudas D."/>
            <person name="Copeland A."/>
            <person name="Barry K.W."/>
            <person name="Cichocki N."/>
            <person name="Veneault-Fourrey C."/>
            <person name="LaButti K."/>
            <person name="Lindquist E.A."/>
            <person name="Lipzen A."/>
            <person name="Lundell T."/>
            <person name="Morin E."/>
            <person name="Murat C."/>
            <person name="Riley R."/>
            <person name="Ohm R."/>
            <person name="Sun H."/>
            <person name="Tunlid A."/>
            <person name="Henrissat B."/>
            <person name="Grigoriev I.V."/>
            <person name="Hibbett D.S."/>
            <person name="Martin F."/>
        </authorList>
    </citation>
    <scope>NUCLEOTIDE SEQUENCE [LARGE SCALE GENOMIC DNA]</scope>
    <source>
        <strain evidence="4">MAFF 305830</strain>
    </source>
</reference>
<evidence type="ECO:0000259" key="2">
    <source>
        <dbReference type="PROSITE" id="PS50157"/>
    </source>
</evidence>
<keyword evidence="1" id="KW-0863">Zinc-finger</keyword>
<dbReference type="PROSITE" id="PS50157">
    <property type="entry name" value="ZINC_FINGER_C2H2_2"/>
    <property type="match status" value="1"/>
</dbReference>
<evidence type="ECO:0000313" key="3">
    <source>
        <dbReference type="EMBL" id="KIM32705.1"/>
    </source>
</evidence>
<reference evidence="3 4" key="1">
    <citation type="submission" date="2014-04" db="EMBL/GenBank/DDBJ databases">
        <authorList>
            <consortium name="DOE Joint Genome Institute"/>
            <person name="Kuo A."/>
            <person name="Zuccaro A."/>
            <person name="Kohler A."/>
            <person name="Nagy L.G."/>
            <person name="Floudas D."/>
            <person name="Copeland A."/>
            <person name="Barry K.W."/>
            <person name="Cichocki N."/>
            <person name="Veneault-Fourrey C."/>
            <person name="LaButti K."/>
            <person name="Lindquist E.A."/>
            <person name="Lipzen A."/>
            <person name="Lundell T."/>
            <person name="Morin E."/>
            <person name="Murat C."/>
            <person name="Sun H."/>
            <person name="Tunlid A."/>
            <person name="Henrissat B."/>
            <person name="Grigoriev I.V."/>
            <person name="Hibbett D.S."/>
            <person name="Martin F."/>
            <person name="Nordberg H.P."/>
            <person name="Cantor M.N."/>
            <person name="Hua S.X."/>
        </authorList>
    </citation>
    <scope>NUCLEOTIDE SEQUENCE [LARGE SCALE GENOMIC DNA]</scope>
    <source>
        <strain evidence="3 4">MAFF 305830</strain>
    </source>
</reference>
<sequence length="238" mass="26644">MKRYPAHLEVIPDEWPEQANCPTGGARTPLLGLQNVSNDGNIHIMDFSELVRVTPASHSEFGTTVAPFDTLFDDSEHAFQEMLRYFESLEKSNPTLFGIISDTAQELSLVAGAQCMGYRLGLANEDTTETLTRPFITQGLEVFFNGRLMHKCKECGKLHDRKSRLIACMNSHSGRKPFHCGGSCGRKTCKKTYASEELLNRHCVPSSDRLRECSRCNAKVLKQNLSRHKKSCSLTSQT</sequence>
<evidence type="ECO:0000256" key="1">
    <source>
        <dbReference type="PROSITE-ProRule" id="PRU00042"/>
    </source>
</evidence>
<proteinExistence type="predicted"/>
<dbReference type="GO" id="GO:0008270">
    <property type="term" value="F:zinc ion binding"/>
    <property type="evidence" value="ECO:0007669"/>
    <property type="project" value="UniProtKB-KW"/>
</dbReference>
<dbReference type="STRING" id="933852.A0A0C3B7B1"/>
<gene>
    <name evidence="3" type="ORF">M408DRAFT_326453</name>
</gene>
<keyword evidence="1" id="KW-0479">Metal-binding</keyword>
<dbReference type="SUPFAM" id="SSF57667">
    <property type="entry name" value="beta-beta-alpha zinc fingers"/>
    <property type="match status" value="1"/>
</dbReference>
<dbReference type="Gene3D" id="3.30.160.60">
    <property type="entry name" value="Classic Zinc Finger"/>
    <property type="match status" value="1"/>
</dbReference>
<feature type="domain" description="C2H2-type" evidence="2">
    <location>
        <begin position="150"/>
        <end position="177"/>
    </location>
</feature>
<protein>
    <recommendedName>
        <fullName evidence="2">C2H2-type domain-containing protein</fullName>
    </recommendedName>
</protein>
<keyword evidence="1" id="KW-0862">Zinc</keyword>
<dbReference type="HOGENOM" id="CLU_104752_0_0_1"/>
<accession>A0A0C3B7B1</accession>
<dbReference type="InterPro" id="IPR036236">
    <property type="entry name" value="Znf_C2H2_sf"/>
</dbReference>
<name>A0A0C3B7B1_SERVB</name>